<dbReference type="InterPro" id="IPR051837">
    <property type="entry name" value="SortingNexin/PXDomain-PKLike"/>
</dbReference>
<dbReference type="CDD" id="cd06093">
    <property type="entry name" value="PX_domain"/>
    <property type="match status" value="1"/>
</dbReference>
<evidence type="ECO:0000256" key="2">
    <source>
        <dbReference type="ARBA" id="ARBA00022490"/>
    </source>
</evidence>
<dbReference type="EMBL" id="JH992973">
    <property type="protein sequence ID" value="EKX52098.1"/>
    <property type="molecule type" value="Genomic_DNA"/>
</dbReference>
<dbReference type="RefSeq" id="XP_005839078.1">
    <property type="nucleotide sequence ID" value="XM_005839021.1"/>
</dbReference>
<dbReference type="PANTHER" id="PTHR22999:SF23">
    <property type="entry name" value="SORTING NEXIN-16"/>
    <property type="match status" value="1"/>
</dbReference>
<dbReference type="GO" id="GO:0035091">
    <property type="term" value="F:phosphatidylinositol binding"/>
    <property type="evidence" value="ECO:0007669"/>
    <property type="project" value="InterPro"/>
</dbReference>
<gene>
    <name evidence="4" type="ORF">GUITHDRAFT_102000</name>
</gene>
<proteinExistence type="predicted"/>
<feature type="domain" description="PX" evidence="3">
    <location>
        <begin position="1"/>
        <end position="102"/>
    </location>
</feature>
<dbReference type="Proteomes" id="UP000011087">
    <property type="component" value="Unassembled WGS sequence"/>
</dbReference>
<dbReference type="OrthoDB" id="41200at2759"/>
<dbReference type="HOGENOM" id="CLU_2054187_0_0_1"/>
<dbReference type="OMA" id="FIGNNSQ"/>
<reference evidence="4 6" key="1">
    <citation type="journal article" date="2012" name="Nature">
        <title>Algal genomes reveal evolutionary mosaicism and the fate of nucleomorphs.</title>
        <authorList>
            <consortium name="DOE Joint Genome Institute"/>
            <person name="Curtis B.A."/>
            <person name="Tanifuji G."/>
            <person name="Burki F."/>
            <person name="Gruber A."/>
            <person name="Irimia M."/>
            <person name="Maruyama S."/>
            <person name="Arias M.C."/>
            <person name="Ball S.G."/>
            <person name="Gile G.H."/>
            <person name="Hirakawa Y."/>
            <person name="Hopkins J.F."/>
            <person name="Kuo A."/>
            <person name="Rensing S.A."/>
            <person name="Schmutz J."/>
            <person name="Symeonidi A."/>
            <person name="Elias M."/>
            <person name="Eveleigh R.J."/>
            <person name="Herman E.K."/>
            <person name="Klute M.J."/>
            <person name="Nakayama T."/>
            <person name="Obornik M."/>
            <person name="Reyes-Prieto A."/>
            <person name="Armbrust E.V."/>
            <person name="Aves S.J."/>
            <person name="Beiko R.G."/>
            <person name="Coutinho P."/>
            <person name="Dacks J.B."/>
            <person name="Durnford D.G."/>
            <person name="Fast N.M."/>
            <person name="Green B.R."/>
            <person name="Grisdale C.J."/>
            <person name="Hempel F."/>
            <person name="Henrissat B."/>
            <person name="Hoppner M.P."/>
            <person name="Ishida K."/>
            <person name="Kim E."/>
            <person name="Koreny L."/>
            <person name="Kroth P.G."/>
            <person name="Liu Y."/>
            <person name="Malik S.B."/>
            <person name="Maier U.G."/>
            <person name="McRose D."/>
            <person name="Mock T."/>
            <person name="Neilson J.A."/>
            <person name="Onodera N.T."/>
            <person name="Poole A.M."/>
            <person name="Pritham E.J."/>
            <person name="Richards T.A."/>
            <person name="Rocap G."/>
            <person name="Roy S.W."/>
            <person name="Sarai C."/>
            <person name="Schaack S."/>
            <person name="Shirato S."/>
            <person name="Slamovits C.H."/>
            <person name="Spencer D.F."/>
            <person name="Suzuki S."/>
            <person name="Worden A.Z."/>
            <person name="Zauner S."/>
            <person name="Barry K."/>
            <person name="Bell C."/>
            <person name="Bharti A.K."/>
            <person name="Crow J.A."/>
            <person name="Grimwood J."/>
            <person name="Kramer R."/>
            <person name="Lindquist E."/>
            <person name="Lucas S."/>
            <person name="Salamov A."/>
            <person name="McFadden G.I."/>
            <person name="Lane C.E."/>
            <person name="Keeling P.J."/>
            <person name="Gray M.W."/>
            <person name="Grigoriev I.V."/>
            <person name="Archibald J.M."/>
        </authorList>
    </citation>
    <scope>NUCLEOTIDE SEQUENCE</scope>
    <source>
        <strain evidence="4 6">CCMP2712</strain>
    </source>
</reference>
<dbReference type="EnsemblProtists" id="EKX52098">
    <property type="protein sequence ID" value="EKX52098"/>
    <property type="gene ID" value="GUITHDRAFT_102000"/>
</dbReference>
<reference evidence="6" key="2">
    <citation type="submission" date="2012-11" db="EMBL/GenBank/DDBJ databases">
        <authorList>
            <person name="Kuo A."/>
            <person name="Curtis B.A."/>
            <person name="Tanifuji G."/>
            <person name="Burki F."/>
            <person name="Gruber A."/>
            <person name="Irimia M."/>
            <person name="Maruyama S."/>
            <person name="Arias M.C."/>
            <person name="Ball S.G."/>
            <person name="Gile G.H."/>
            <person name="Hirakawa Y."/>
            <person name="Hopkins J.F."/>
            <person name="Rensing S.A."/>
            <person name="Schmutz J."/>
            <person name="Symeonidi A."/>
            <person name="Elias M."/>
            <person name="Eveleigh R.J."/>
            <person name="Herman E.K."/>
            <person name="Klute M.J."/>
            <person name="Nakayama T."/>
            <person name="Obornik M."/>
            <person name="Reyes-Prieto A."/>
            <person name="Armbrust E.V."/>
            <person name="Aves S.J."/>
            <person name="Beiko R.G."/>
            <person name="Coutinho P."/>
            <person name="Dacks J.B."/>
            <person name="Durnford D.G."/>
            <person name="Fast N.M."/>
            <person name="Green B.R."/>
            <person name="Grisdale C."/>
            <person name="Hempe F."/>
            <person name="Henrissat B."/>
            <person name="Hoppner M.P."/>
            <person name="Ishida K.-I."/>
            <person name="Kim E."/>
            <person name="Koreny L."/>
            <person name="Kroth P.G."/>
            <person name="Liu Y."/>
            <person name="Malik S.-B."/>
            <person name="Maier U.G."/>
            <person name="McRose D."/>
            <person name="Mock T."/>
            <person name="Neilson J.A."/>
            <person name="Onodera N.T."/>
            <person name="Poole A.M."/>
            <person name="Pritham E.J."/>
            <person name="Richards T.A."/>
            <person name="Rocap G."/>
            <person name="Roy S.W."/>
            <person name="Sarai C."/>
            <person name="Schaack S."/>
            <person name="Shirato S."/>
            <person name="Slamovits C.H."/>
            <person name="Spencer D.F."/>
            <person name="Suzuki S."/>
            <person name="Worden A.Z."/>
            <person name="Zauner S."/>
            <person name="Barry K."/>
            <person name="Bell C."/>
            <person name="Bharti A.K."/>
            <person name="Crow J.A."/>
            <person name="Grimwood J."/>
            <person name="Kramer R."/>
            <person name="Lindquist E."/>
            <person name="Lucas S."/>
            <person name="Salamov A."/>
            <person name="McFadden G.I."/>
            <person name="Lane C.E."/>
            <person name="Keeling P.J."/>
            <person name="Gray M.W."/>
            <person name="Grigoriev I.V."/>
            <person name="Archibald J.M."/>
        </authorList>
    </citation>
    <scope>NUCLEOTIDE SEQUENCE</scope>
    <source>
        <strain evidence="6">CCMP2712</strain>
    </source>
</reference>
<sequence length="120" mass="14246">MAFTLDYTVYNFQIAYNEKRWFIQKRYSQFDKLDNVLNEKFPDVMISVQRLPPKKPFGSLSPALIAMRQKSLDAYLQAILIRPVLVRSEEVRDFIDMPYDVRELYGEEQRHLIAAQDALR</sequence>
<evidence type="ECO:0000259" key="3">
    <source>
        <dbReference type="PROSITE" id="PS50195"/>
    </source>
</evidence>
<accession>L1JVG9</accession>
<evidence type="ECO:0000313" key="6">
    <source>
        <dbReference type="Proteomes" id="UP000011087"/>
    </source>
</evidence>
<evidence type="ECO:0000313" key="5">
    <source>
        <dbReference type="EnsemblProtists" id="EKX52098"/>
    </source>
</evidence>
<organism evidence="4">
    <name type="scientific">Guillardia theta (strain CCMP2712)</name>
    <name type="common">Cryptophyte</name>
    <dbReference type="NCBI Taxonomy" id="905079"/>
    <lineage>
        <taxon>Eukaryota</taxon>
        <taxon>Cryptophyceae</taxon>
        <taxon>Pyrenomonadales</taxon>
        <taxon>Geminigeraceae</taxon>
        <taxon>Guillardia</taxon>
    </lineage>
</organism>
<dbReference type="PaxDb" id="55529-EKX52098"/>
<dbReference type="SMART" id="SM00312">
    <property type="entry name" value="PX"/>
    <property type="match status" value="1"/>
</dbReference>
<dbReference type="PROSITE" id="PS50195">
    <property type="entry name" value="PX"/>
    <property type="match status" value="1"/>
</dbReference>
<evidence type="ECO:0000256" key="1">
    <source>
        <dbReference type="ARBA" id="ARBA00004496"/>
    </source>
</evidence>
<evidence type="ECO:0000313" key="4">
    <source>
        <dbReference type="EMBL" id="EKX52098.1"/>
    </source>
</evidence>
<dbReference type="SUPFAM" id="SSF64268">
    <property type="entry name" value="PX domain"/>
    <property type="match status" value="1"/>
</dbReference>
<dbReference type="STRING" id="905079.L1JVG9"/>
<dbReference type="Pfam" id="PF00787">
    <property type="entry name" value="PX"/>
    <property type="match status" value="1"/>
</dbReference>
<comment type="subcellular location">
    <subcellularLocation>
        <location evidence="1">Cytoplasm</location>
    </subcellularLocation>
</comment>
<dbReference type="Gene3D" id="3.30.1520.10">
    <property type="entry name" value="Phox-like domain"/>
    <property type="match status" value="1"/>
</dbReference>
<dbReference type="KEGG" id="gtt:GUITHDRAFT_102000"/>
<name>L1JVG9_GUITC</name>
<protein>
    <recommendedName>
        <fullName evidence="3">PX domain-containing protein</fullName>
    </recommendedName>
</protein>
<dbReference type="PANTHER" id="PTHR22999">
    <property type="entry name" value="PX SERINE/THREONINE KINASE PXK"/>
    <property type="match status" value="1"/>
</dbReference>
<dbReference type="InterPro" id="IPR036871">
    <property type="entry name" value="PX_dom_sf"/>
</dbReference>
<reference evidence="5" key="3">
    <citation type="submission" date="2015-06" db="UniProtKB">
        <authorList>
            <consortium name="EnsemblProtists"/>
        </authorList>
    </citation>
    <scope>IDENTIFICATION</scope>
</reference>
<dbReference type="AlphaFoldDB" id="L1JVG9"/>
<keyword evidence="2" id="KW-0963">Cytoplasm</keyword>
<dbReference type="InterPro" id="IPR001683">
    <property type="entry name" value="PX_dom"/>
</dbReference>
<keyword evidence="6" id="KW-1185">Reference proteome</keyword>
<dbReference type="GO" id="GO:0005737">
    <property type="term" value="C:cytoplasm"/>
    <property type="evidence" value="ECO:0007669"/>
    <property type="project" value="UniProtKB-SubCell"/>
</dbReference>
<dbReference type="GeneID" id="17309014"/>